<comment type="caution">
    <text evidence="2">The sequence shown here is derived from an EMBL/GenBank/DDBJ whole genome shotgun (WGS) entry which is preliminary data.</text>
</comment>
<evidence type="ECO:0000313" key="3">
    <source>
        <dbReference type="Proteomes" id="UP000283479"/>
    </source>
</evidence>
<dbReference type="InterPro" id="IPR029058">
    <property type="entry name" value="AB_hydrolase_fold"/>
</dbReference>
<dbReference type="AlphaFoldDB" id="A0A438ARE4"/>
<name>A0A438ARE4_9NOCA</name>
<dbReference type="GO" id="GO:0046503">
    <property type="term" value="P:glycerolipid catabolic process"/>
    <property type="evidence" value="ECO:0007669"/>
    <property type="project" value="TreeGrafter"/>
</dbReference>
<dbReference type="Gene3D" id="3.40.50.1820">
    <property type="entry name" value="alpha/beta hydrolase"/>
    <property type="match status" value="1"/>
</dbReference>
<reference evidence="2 3" key="1">
    <citation type="submission" date="2018-11" db="EMBL/GenBank/DDBJ databases">
        <title>Rhodococcus spongicola sp. nov. and Rhodococcus xishaensis sp. nov. from marine sponges.</title>
        <authorList>
            <person name="Li L."/>
            <person name="Lin H.W."/>
        </authorList>
    </citation>
    <scope>NUCLEOTIDE SEQUENCE [LARGE SCALE GENOMIC DNA]</scope>
    <source>
        <strain evidence="2 3">LHW51113</strain>
    </source>
</reference>
<dbReference type="RefSeq" id="WP_127955171.1">
    <property type="nucleotide sequence ID" value="NZ_RKLO01000005.1"/>
</dbReference>
<dbReference type="InterPro" id="IPR050471">
    <property type="entry name" value="AB_hydrolase"/>
</dbReference>
<gene>
    <name evidence="2" type="ORF">EGT50_13660</name>
</gene>
<feature type="domain" description="AB hydrolase-1" evidence="1">
    <location>
        <begin position="21"/>
        <end position="121"/>
    </location>
</feature>
<dbReference type="PRINTS" id="PR00111">
    <property type="entry name" value="ABHYDROLASE"/>
</dbReference>
<protein>
    <submittedName>
        <fullName evidence="2">Alpha/beta fold hydrolase</fullName>
    </submittedName>
</protein>
<dbReference type="SUPFAM" id="SSF53474">
    <property type="entry name" value="alpha/beta-Hydrolases"/>
    <property type="match status" value="1"/>
</dbReference>
<sequence>MGYVETVGARLHYEVSGTGEALVLLHGNGENLDYFAAQVPAFAERFRVVALDTRAHGESTRGDGPLDFDRLADDVCVALDALGIDSAHVLGYSDGGNTALTLAVRRPERVRSLIVNGANLDPSGLPWQFRIRTTLVWLVGALVMPLSSILAPRLSPTLTRKRELLGLMVLHPHITADSLAAIAVPTLVIAGERDVIPLRHTELIADSIPGAELMIVPDAGHPCAQERPELFNASVLEFLDHANGRG</sequence>
<keyword evidence="2" id="KW-0378">Hydrolase</keyword>
<accession>A0A438ARE4</accession>
<dbReference type="EMBL" id="RKLO01000005">
    <property type="protein sequence ID" value="RVW01271.1"/>
    <property type="molecule type" value="Genomic_DNA"/>
</dbReference>
<keyword evidence="3" id="KW-1185">Reference proteome</keyword>
<dbReference type="GO" id="GO:0004806">
    <property type="term" value="F:triacylglycerol lipase activity"/>
    <property type="evidence" value="ECO:0007669"/>
    <property type="project" value="TreeGrafter"/>
</dbReference>
<dbReference type="InterPro" id="IPR000073">
    <property type="entry name" value="AB_hydrolase_1"/>
</dbReference>
<dbReference type="Pfam" id="PF00561">
    <property type="entry name" value="Abhydrolase_1"/>
    <property type="match status" value="1"/>
</dbReference>
<evidence type="ECO:0000313" key="2">
    <source>
        <dbReference type="EMBL" id="RVW01271.1"/>
    </source>
</evidence>
<organism evidence="2 3">
    <name type="scientific">Rhodococcus xishaensis</name>
    <dbReference type="NCBI Taxonomy" id="2487364"/>
    <lineage>
        <taxon>Bacteria</taxon>
        <taxon>Bacillati</taxon>
        <taxon>Actinomycetota</taxon>
        <taxon>Actinomycetes</taxon>
        <taxon>Mycobacteriales</taxon>
        <taxon>Nocardiaceae</taxon>
        <taxon>Rhodococcus</taxon>
    </lineage>
</organism>
<proteinExistence type="predicted"/>
<dbReference type="PANTHER" id="PTHR43433:SF5">
    <property type="entry name" value="AB HYDROLASE-1 DOMAIN-CONTAINING PROTEIN"/>
    <property type="match status" value="1"/>
</dbReference>
<dbReference type="Proteomes" id="UP000283479">
    <property type="component" value="Unassembled WGS sequence"/>
</dbReference>
<evidence type="ECO:0000259" key="1">
    <source>
        <dbReference type="Pfam" id="PF00561"/>
    </source>
</evidence>
<dbReference type="PANTHER" id="PTHR43433">
    <property type="entry name" value="HYDROLASE, ALPHA/BETA FOLD FAMILY PROTEIN"/>
    <property type="match status" value="1"/>
</dbReference>
<dbReference type="OrthoDB" id="495620at2"/>